<comment type="caution">
    <text evidence="2">The sequence shown here is derived from an EMBL/GenBank/DDBJ whole genome shotgun (WGS) entry which is preliminary data.</text>
</comment>
<sequence>MNRIIILILRLFINIKIFKLIFFKILDLKKGLMDAVTNYILQDFRRLNNDEITNQLILSRINEKNIFIIPQKLCSRRFYLNINSSMDRSELYKQIK</sequence>
<proteinExistence type="predicted"/>
<name>A0A3M7QPC1_BRAPC</name>
<evidence type="ECO:0000313" key="3">
    <source>
        <dbReference type="Proteomes" id="UP000276133"/>
    </source>
</evidence>
<gene>
    <name evidence="2" type="ORF">BpHYR1_030390</name>
</gene>
<keyword evidence="3" id="KW-1185">Reference proteome</keyword>
<evidence type="ECO:0000313" key="2">
    <source>
        <dbReference type="EMBL" id="RNA12835.1"/>
    </source>
</evidence>
<keyword evidence="1" id="KW-1133">Transmembrane helix</keyword>
<evidence type="ECO:0000256" key="1">
    <source>
        <dbReference type="SAM" id="Phobius"/>
    </source>
</evidence>
<keyword evidence="1" id="KW-0812">Transmembrane</keyword>
<keyword evidence="1" id="KW-0472">Membrane</keyword>
<accession>A0A3M7QPC1</accession>
<reference evidence="2 3" key="1">
    <citation type="journal article" date="2018" name="Sci. Rep.">
        <title>Genomic signatures of local adaptation to the degree of environmental predictability in rotifers.</title>
        <authorList>
            <person name="Franch-Gras L."/>
            <person name="Hahn C."/>
            <person name="Garcia-Roger E.M."/>
            <person name="Carmona M.J."/>
            <person name="Serra M."/>
            <person name="Gomez A."/>
        </authorList>
    </citation>
    <scope>NUCLEOTIDE SEQUENCE [LARGE SCALE GENOMIC DNA]</scope>
    <source>
        <strain evidence="2">HYR1</strain>
    </source>
</reference>
<dbReference type="Proteomes" id="UP000276133">
    <property type="component" value="Unassembled WGS sequence"/>
</dbReference>
<dbReference type="AlphaFoldDB" id="A0A3M7QPC1"/>
<organism evidence="2 3">
    <name type="scientific">Brachionus plicatilis</name>
    <name type="common">Marine rotifer</name>
    <name type="synonym">Brachionus muelleri</name>
    <dbReference type="NCBI Taxonomy" id="10195"/>
    <lineage>
        <taxon>Eukaryota</taxon>
        <taxon>Metazoa</taxon>
        <taxon>Spiralia</taxon>
        <taxon>Gnathifera</taxon>
        <taxon>Rotifera</taxon>
        <taxon>Eurotatoria</taxon>
        <taxon>Monogononta</taxon>
        <taxon>Pseudotrocha</taxon>
        <taxon>Ploima</taxon>
        <taxon>Brachionidae</taxon>
        <taxon>Brachionus</taxon>
    </lineage>
</organism>
<protein>
    <submittedName>
        <fullName evidence="2">Uncharacterized protein</fullName>
    </submittedName>
</protein>
<feature type="transmembrane region" description="Helical" evidence="1">
    <location>
        <begin position="6"/>
        <end position="23"/>
    </location>
</feature>
<dbReference type="EMBL" id="REGN01005594">
    <property type="protein sequence ID" value="RNA12835.1"/>
    <property type="molecule type" value="Genomic_DNA"/>
</dbReference>